<keyword evidence="2 4" id="KW-0238">DNA-binding</keyword>
<sequence>MTSLALTLRLLAPNESTAEVDVMLRKAAKVVKRMLNLRVMEIWNGQEGLAALFQYRQMGYRQRLMMTWGATWDYALQPSVIRAWEAVGIKQQGKNHLNDCVVVKERLNVGVVRCHGDAIHHLKLSSFFMRSVSLHQIRMENRILDGGKSKHPLLGHPHIWATQKCLITNLLLHPPPTSNYHIFFQPYANGLIFLGHLILGIMSQYTENEVNQALEAISNGQSVRKAAQQYGVPRSTLQHRLQGTQARAAAFSDLQRLTVSQEAKLAEWVRIQHALGLPPTHQQVKHFAERILHAIGDTQPIGRGWVQAFIRRNPSVKVKRSCPIDSRRVNGASTEVIRDWFKHLAIPEIISIKPANRYNMDETGILEGQGSNGLVLGMSEAKSIRKKQPGSRAWVSIIECISALGHRLHPLIIYKGKTVQQQWFPLDLSPYEGWQFTATENGWTTDATAVEWLQKVFIPQTVPQGKGDKEEARLLILDGHGSHTTTDFMWLCYINNIHLLFLPPHTSHVLQPLDQAVFSPLKAAYRKELGYLSLWNDSTIVGKRNFLGCYYKAALAGMTMQNIRSGWKWTGLWPVSMAKPLMSSLLLPTTPKPSASSDQVSKGQSRGKEAEGWASASSAVAWSTPRKMKDLSGQLKLFTELDNDAHTQRLLFMKVKKGFSEQAYELATAQHKLELLQAQVTNTAVRKRKAVQINPNTKFANIKDIQKAQVEAGDKEDITDESSEADLPSEAESCIVVASRCSQ</sequence>
<feature type="compositionally biased region" description="Acidic residues" evidence="5">
    <location>
        <begin position="717"/>
        <end position="729"/>
    </location>
</feature>
<proteinExistence type="predicted"/>
<dbReference type="PANTHER" id="PTHR19303">
    <property type="entry name" value="TRANSPOSON"/>
    <property type="match status" value="1"/>
</dbReference>
<dbReference type="OrthoDB" id="4839903at2759"/>
<evidence type="ECO:0000256" key="4">
    <source>
        <dbReference type="PROSITE-ProRule" id="PRU00320"/>
    </source>
</evidence>
<dbReference type="SMART" id="SM00674">
    <property type="entry name" value="CENPB"/>
    <property type="match status" value="1"/>
</dbReference>
<dbReference type="Pfam" id="PF05225">
    <property type="entry name" value="HTH_psq"/>
    <property type="match status" value="1"/>
</dbReference>
<dbReference type="GeneID" id="28871411"/>
<keyword evidence="9" id="KW-1185">Reference proteome</keyword>
<dbReference type="Pfam" id="PF03221">
    <property type="entry name" value="HTH_Tnp_Tc5"/>
    <property type="match status" value="1"/>
</dbReference>
<comment type="caution">
    <text evidence="8">The sequence shown here is derived from an EMBL/GenBank/DDBJ whole genome shotgun (WGS) entry which is preliminary data.</text>
</comment>
<dbReference type="GO" id="GO:0003677">
    <property type="term" value="F:DNA binding"/>
    <property type="evidence" value="ECO:0007669"/>
    <property type="project" value="UniProtKB-UniRule"/>
</dbReference>
<dbReference type="RefSeq" id="XP_018151721.1">
    <property type="nucleotide sequence ID" value="XM_018307304.1"/>
</dbReference>
<reference evidence="9" key="1">
    <citation type="journal article" date="2017" name="BMC Genomics">
        <title>Gapless genome assembly of Colletotrichum higginsianum reveals chromosome structure and association of transposable elements with secondary metabolite gene clusters.</title>
        <authorList>
            <person name="Dallery J.-F."/>
            <person name="Lapalu N."/>
            <person name="Zampounis A."/>
            <person name="Pigne S."/>
            <person name="Luyten I."/>
            <person name="Amselem J."/>
            <person name="Wittenberg A.H.J."/>
            <person name="Zhou S."/>
            <person name="de Queiroz M.V."/>
            <person name="Robin G.P."/>
            <person name="Auger A."/>
            <person name="Hainaut M."/>
            <person name="Henrissat B."/>
            <person name="Kim K.-T."/>
            <person name="Lee Y.-H."/>
            <person name="Lespinet O."/>
            <person name="Schwartz D.C."/>
            <person name="Thon M.R."/>
            <person name="O'Connell R.J."/>
        </authorList>
    </citation>
    <scope>NUCLEOTIDE SEQUENCE [LARGE SCALE GENOMIC DNA]</scope>
    <source>
        <strain evidence="9">IMI 349063</strain>
    </source>
</reference>
<feature type="region of interest" description="Disordered" evidence="5">
    <location>
        <begin position="711"/>
        <end position="731"/>
    </location>
</feature>
<evidence type="ECO:0000256" key="3">
    <source>
        <dbReference type="ARBA" id="ARBA00023242"/>
    </source>
</evidence>
<feature type="domain" description="HTH CENPB-type" evidence="7">
    <location>
        <begin position="249"/>
        <end position="319"/>
    </location>
</feature>
<dbReference type="Pfam" id="PF03184">
    <property type="entry name" value="DDE_1"/>
    <property type="match status" value="1"/>
</dbReference>
<dbReference type="KEGG" id="chig:CH63R_12330"/>
<dbReference type="InterPro" id="IPR009057">
    <property type="entry name" value="Homeodomain-like_sf"/>
</dbReference>
<dbReference type="Pfam" id="PF20183">
    <property type="entry name" value="DUF6546"/>
    <property type="match status" value="1"/>
</dbReference>
<feature type="region of interest" description="Disordered" evidence="5">
    <location>
        <begin position="589"/>
        <end position="612"/>
    </location>
</feature>
<dbReference type="GO" id="GO:0005634">
    <property type="term" value="C:nucleus"/>
    <property type="evidence" value="ECO:0007669"/>
    <property type="project" value="UniProtKB-SubCell"/>
</dbReference>
<protein>
    <submittedName>
        <fullName evidence="8">Transposase</fullName>
    </submittedName>
</protein>
<feature type="domain" description="HTH psq-type" evidence="6">
    <location>
        <begin position="204"/>
        <end position="247"/>
    </location>
</feature>
<dbReference type="EMBL" id="LTAN01000009">
    <property type="protein sequence ID" value="OBR03203.1"/>
    <property type="molecule type" value="Genomic_DNA"/>
</dbReference>
<evidence type="ECO:0000256" key="1">
    <source>
        <dbReference type="ARBA" id="ARBA00004123"/>
    </source>
</evidence>
<dbReference type="Gene3D" id="1.10.10.60">
    <property type="entry name" value="Homeodomain-like"/>
    <property type="match status" value="1"/>
</dbReference>
<feature type="DNA-binding region" description="H-T-H motif" evidence="4">
    <location>
        <begin position="223"/>
        <end position="243"/>
    </location>
</feature>
<dbReference type="AlphaFoldDB" id="A0A1B7XTX6"/>
<keyword evidence="3 4" id="KW-0539">Nucleus</keyword>
<dbReference type="InterPro" id="IPR006600">
    <property type="entry name" value="HTH_CenpB_DNA-bd_dom"/>
</dbReference>
<evidence type="ECO:0000259" key="7">
    <source>
        <dbReference type="PROSITE" id="PS51253"/>
    </source>
</evidence>
<name>A0A1B7XTX6_COLHI</name>
<dbReference type="PROSITE" id="PS50960">
    <property type="entry name" value="HTH_PSQ"/>
    <property type="match status" value="1"/>
</dbReference>
<dbReference type="InterPro" id="IPR050863">
    <property type="entry name" value="CenT-Element_Derived"/>
</dbReference>
<evidence type="ECO:0000259" key="6">
    <source>
        <dbReference type="PROSITE" id="PS50960"/>
    </source>
</evidence>
<dbReference type="SUPFAM" id="SSF46689">
    <property type="entry name" value="Homeodomain-like"/>
    <property type="match status" value="1"/>
</dbReference>
<dbReference type="InterPro" id="IPR004875">
    <property type="entry name" value="DDE_SF_endonuclease_dom"/>
</dbReference>
<dbReference type="InterPro" id="IPR046676">
    <property type="entry name" value="DUF6546"/>
</dbReference>
<evidence type="ECO:0000313" key="9">
    <source>
        <dbReference type="Proteomes" id="UP000092177"/>
    </source>
</evidence>
<evidence type="ECO:0000256" key="5">
    <source>
        <dbReference type="SAM" id="MobiDB-lite"/>
    </source>
</evidence>
<gene>
    <name evidence="8" type="ORF">CH63R_12330</name>
</gene>
<dbReference type="PROSITE" id="PS51253">
    <property type="entry name" value="HTH_CENPB"/>
    <property type="match status" value="1"/>
</dbReference>
<comment type="subcellular location">
    <subcellularLocation>
        <location evidence="1 4">Nucleus</location>
    </subcellularLocation>
</comment>
<dbReference type="PANTHER" id="PTHR19303:SF74">
    <property type="entry name" value="POGO TRANSPOSABLE ELEMENT WITH KRAB DOMAIN"/>
    <property type="match status" value="1"/>
</dbReference>
<dbReference type="InterPro" id="IPR007889">
    <property type="entry name" value="HTH_Psq"/>
</dbReference>
<evidence type="ECO:0000313" key="8">
    <source>
        <dbReference type="EMBL" id="OBR03203.1"/>
    </source>
</evidence>
<evidence type="ECO:0000256" key="2">
    <source>
        <dbReference type="ARBA" id="ARBA00023125"/>
    </source>
</evidence>
<organism evidence="8 9">
    <name type="scientific">Colletotrichum higginsianum (strain IMI 349063)</name>
    <name type="common">Crucifer anthracnose fungus</name>
    <dbReference type="NCBI Taxonomy" id="759273"/>
    <lineage>
        <taxon>Eukaryota</taxon>
        <taxon>Fungi</taxon>
        <taxon>Dikarya</taxon>
        <taxon>Ascomycota</taxon>
        <taxon>Pezizomycotina</taxon>
        <taxon>Sordariomycetes</taxon>
        <taxon>Hypocreomycetidae</taxon>
        <taxon>Glomerellales</taxon>
        <taxon>Glomerellaceae</taxon>
        <taxon>Colletotrichum</taxon>
        <taxon>Colletotrichum destructivum species complex</taxon>
    </lineage>
</organism>
<dbReference type="VEuPathDB" id="FungiDB:CH63R_12330"/>
<accession>A0A1B7XTX6</accession>
<dbReference type="Proteomes" id="UP000092177">
    <property type="component" value="Chromosome 9"/>
</dbReference>